<gene>
    <name evidence="1" type="ORF">GM668_21490</name>
</gene>
<protein>
    <submittedName>
        <fullName evidence="1">Type II secretion system protein</fullName>
    </submittedName>
</protein>
<dbReference type="SUPFAM" id="SSF54523">
    <property type="entry name" value="Pili subunits"/>
    <property type="match status" value="1"/>
</dbReference>
<evidence type="ECO:0000313" key="2">
    <source>
        <dbReference type="Proteomes" id="UP000484015"/>
    </source>
</evidence>
<organism evidence="1 2">
    <name type="scientific">Pseudoduganella ginsengisoli</name>
    <dbReference type="NCBI Taxonomy" id="1462440"/>
    <lineage>
        <taxon>Bacteria</taxon>
        <taxon>Pseudomonadati</taxon>
        <taxon>Pseudomonadota</taxon>
        <taxon>Betaproteobacteria</taxon>
        <taxon>Burkholderiales</taxon>
        <taxon>Oxalobacteraceae</taxon>
        <taxon>Telluria group</taxon>
        <taxon>Pseudoduganella</taxon>
    </lineage>
</organism>
<dbReference type="EMBL" id="WNLA01000017">
    <property type="protein sequence ID" value="MTW04650.1"/>
    <property type="molecule type" value="Genomic_DNA"/>
</dbReference>
<name>A0A6L6Q4L2_9BURK</name>
<keyword evidence="2" id="KW-1185">Reference proteome</keyword>
<dbReference type="AlphaFoldDB" id="A0A6L6Q4L2"/>
<comment type="caution">
    <text evidence="1">The sequence shown here is derived from an EMBL/GenBank/DDBJ whole genome shotgun (WGS) entry which is preliminary data.</text>
</comment>
<dbReference type="Proteomes" id="UP000484015">
    <property type="component" value="Unassembled WGS sequence"/>
</dbReference>
<dbReference type="InterPro" id="IPR045584">
    <property type="entry name" value="Pilin-like"/>
</dbReference>
<proteinExistence type="predicted"/>
<accession>A0A6L6Q4L2</accession>
<dbReference type="Gene3D" id="3.30.700.10">
    <property type="entry name" value="Glycoprotein, Type 4 Pilin"/>
    <property type="match status" value="1"/>
</dbReference>
<reference evidence="1 2" key="1">
    <citation type="submission" date="2019-11" db="EMBL/GenBank/DDBJ databases">
        <title>Type strains purchased from KCTC, JCM and DSMZ.</title>
        <authorList>
            <person name="Lu H."/>
        </authorList>
    </citation>
    <scope>NUCLEOTIDE SEQUENCE [LARGE SCALE GENOMIC DNA]</scope>
    <source>
        <strain evidence="1 2">KCTC 42409</strain>
    </source>
</reference>
<evidence type="ECO:0000313" key="1">
    <source>
        <dbReference type="EMBL" id="MTW04650.1"/>
    </source>
</evidence>
<sequence length="145" mass="14569">MVELITVMVVLGIISAIAIPRLMGNDMAGPAFRAEVVSALRYAQKTAVSHRRLVCTTLTSNSVTLAIASGPNLSVCASALSLPDGSSSYSSTDSAVTMSATASALYFQPGGTITSDGSGSTTTTASITVTGQTAIAVQGATGYVE</sequence>